<comment type="caution">
    <text evidence="6">The sequence shown here is derived from an EMBL/GenBank/DDBJ whole genome shotgun (WGS) entry which is preliminary data.</text>
</comment>
<keyword evidence="3" id="KW-0804">Transcription</keyword>
<name>A0A6N6M6Y4_9FLAO</name>
<gene>
    <name evidence="6" type="ORF">F3059_08540</name>
</gene>
<keyword evidence="2" id="KW-0238">DNA-binding</keyword>
<evidence type="ECO:0000256" key="4">
    <source>
        <dbReference type="SAM" id="Coils"/>
    </source>
</evidence>
<dbReference type="GO" id="GO:0005829">
    <property type="term" value="C:cytosol"/>
    <property type="evidence" value="ECO:0007669"/>
    <property type="project" value="TreeGrafter"/>
</dbReference>
<dbReference type="PANTHER" id="PTHR46797:SF23">
    <property type="entry name" value="HTH-TYPE TRANSCRIPTIONAL REGULATOR SUTR"/>
    <property type="match status" value="1"/>
</dbReference>
<dbReference type="OrthoDB" id="798409at2"/>
<dbReference type="RefSeq" id="WP_151168213.1">
    <property type="nucleotide sequence ID" value="NZ_WACR01000006.1"/>
</dbReference>
<dbReference type="AlphaFoldDB" id="A0A6N6M6Y4"/>
<dbReference type="InterPro" id="IPR001387">
    <property type="entry name" value="Cro/C1-type_HTH"/>
</dbReference>
<proteinExistence type="predicted"/>
<evidence type="ECO:0000313" key="7">
    <source>
        <dbReference type="Proteomes" id="UP000435357"/>
    </source>
</evidence>
<sequence>MTQTIKVGNKIRKIRELKSLSQEHLADKLDMTVSGYSRIERDEVSVSLDKLSVISETLGVSIEELLSFDEKTVFNNFGNAHDDSFTYRSDSEKLVEAYKSQIDFLKEEIKYLKSLINQEKKSG</sequence>
<dbReference type="PROSITE" id="PS50943">
    <property type="entry name" value="HTH_CROC1"/>
    <property type="match status" value="1"/>
</dbReference>
<dbReference type="SMART" id="SM00530">
    <property type="entry name" value="HTH_XRE"/>
    <property type="match status" value="1"/>
</dbReference>
<dbReference type="Pfam" id="PF01381">
    <property type="entry name" value="HTH_3"/>
    <property type="match status" value="1"/>
</dbReference>
<evidence type="ECO:0000313" key="6">
    <source>
        <dbReference type="EMBL" id="KAB1064071.1"/>
    </source>
</evidence>
<evidence type="ECO:0000259" key="5">
    <source>
        <dbReference type="PROSITE" id="PS50943"/>
    </source>
</evidence>
<reference evidence="6 7" key="1">
    <citation type="submission" date="2019-09" db="EMBL/GenBank/DDBJ databases">
        <title>Genomes of Cryomorphaceae.</title>
        <authorList>
            <person name="Bowman J.P."/>
        </authorList>
    </citation>
    <scope>NUCLEOTIDE SEQUENCE [LARGE SCALE GENOMIC DNA]</scope>
    <source>
        <strain evidence="6 7">KCTC 52047</strain>
    </source>
</reference>
<dbReference type="InterPro" id="IPR010982">
    <property type="entry name" value="Lambda_DNA-bd_dom_sf"/>
</dbReference>
<evidence type="ECO:0000256" key="3">
    <source>
        <dbReference type="ARBA" id="ARBA00023163"/>
    </source>
</evidence>
<dbReference type="PANTHER" id="PTHR46797">
    <property type="entry name" value="HTH-TYPE TRANSCRIPTIONAL REGULATOR"/>
    <property type="match status" value="1"/>
</dbReference>
<dbReference type="Gene3D" id="1.10.260.40">
    <property type="entry name" value="lambda repressor-like DNA-binding domains"/>
    <property type="match status" value="1"/>
</dbReference>
<protein>
    <submittedName>
        <fullName evidence="6">Helix-turn-helix transcriptional regulator</fullName>
    </submittedName>
</protein>
<dbReference type="SUPFAM" id="SSF47413">
    <property type="entry name" value="lambda repressor-like DNA-binding domains"/>
    <property type="match status" value="1"/>
</dbReference>
<dbReference type="GO" id="GO:0003700">
    <property type="term" value="F:DNA-binding transcription factor activity"/>
    <property type="evidence" value="ECO:0007669"/>
    <property type="project" value="TreeGrafter"/>
</dbReference>
<feature type="coiled-coil region" evidence="4">
    <location>
        <begin position="88"/>
        <end position="122"/>
    </location>
</feature>
<dbReference type="GO" id="GO:0003677">
    <property type="term" value="F:DNA binding"/>
    <property type="evidence" value="ECO:0007669"/>
    <property type="project" value="UniProtKB-KW"/>
</dbReference>
<keyword evidence="1" id="KW-0805">Transcription regulation</keyword>
<dbReference type="CDD" id="cd00093">
    <property type="entry name" value="HTH_XRE"/>
    <property type="match status" value="1"/>
</dbReference>
<accession>A0A6N6M6Y4</accession>
<feature type="domain" description="HTH cro/C1-type" evidence="5">
    <location>
        <begin position="11"/>
        <end position="65"/>
    </location>
</feature>
<evidence type="ECO:0000256" key="1">
    <source>
        <dbReference type="ARBA" id="ARBA00023015"/>
    </source>
</evidence>
<dbReference type="InterPro" id="IPR050807">
    <property type="entry name" value="TransReg_Diox_bact_type"/>
</dbReference>
<dbReference type="Proteomes" id="UP000435357">
    <property type="component" value="Unassembled WGS sequence"/>
</dbReference>
<evidence type="ECO:0000256" key="2">
    <source>
        <dbReference type="ARBA" id="ARBA00023125"/>
    </source>
</evidence>
<keyword evidence="4" id="KW-0175">Coiled coil</keyword>
<keyword evidence="7" id="KW-1185">Reference proteome</keyword>
<dbReference type="EMBL" id="WACR01000006">
    <property type="protein sequence ID" value="KAB1064071.1"/>
    <property type="molecule type" value="Genomic_DNA"/>
</dbReference>
<organism evidence="6 7">
    <name type="scientific">Salibacter halophilus</name>
    <dbReference type="NCBI Taxonomy" id="1803916"/>
    <lineage>
        <taxon>Bacteria</taxon>
        <taxon>Pseudomonadati</taxon>
        <taxon>Bacteroidota</taxon>
        <taxon>Flavobacteriia</taxon>
        <taxon>Flavobacteriales</taxon>
        <taxon>Salibacteraceae</taxon>
        <taxon>Salibacter</taxon>
    </lineage>
</organism>